<dbReference type="Gene3D" id="3.20.20.80">
    <property type="entry name" value="Glycosidases"/>
    <property type="match status" value="1"/>
</dbReference>
<protein>
    <submittedName>
        <fullName evidence="6">Glycoside hydrolase family 5 protein</fullName>
    </submittedName>
</protein>
<proteinExistence type="inferred from homology"/>
<evidence type="ECO:0000256" key="3">
    <source>
        <dbReference type="ARBA" id="ARBA00023295"/>
    </source>
</evidence>
<evidence type="ECO:0000256" key="4">
    <source>
        <dbReference type="RuleBase" id="RU361153"/>
    </source>
</evidence>
<gene>
    <name evidence="6" type="ORF">VB264_17810</name>
</gene>
<comment type="caution">
    <text evidence="6">The sequence shown here is derived from an EMBL/GenBank/DDBJ whole genome shotgun (WGS) entry which is preliminary data.</text>
</comment>
<evidence type="ECO:0000256" key="2">
    <source>
        <dbReference type="ARBA" id="ARBA00022801"/>
    </source>
</evidence>
<feature type="domain" description="Glycoside hydrolase family 5" evidence="5">
    <location>
        <begin position="64"/>
        <end position="352"/>
    </location>
</feature>
<evidence type="ECO:0000256" key="1">
    <source>
        <dbReference type="ARBA" id="ARBA00022729"/>
    </source>
</evidence>
<dbReference type="EMBL" id="JAYFUL010000034">
    <property type="protein sequence ID" value="MEA5259657.1"/>
    <property type="molecule type" value="Genomic_DNA"/>
</dbReference>
<dbReference type="SUPFAM" id="SSF51445">
    <property type="entry name" value="(Trans)glycosidases"/>
    <property type="match status" value="1"/>
</dbReference>
<dbReference type="InterPro" id="IPR001547">
    <property type="entry name" value="Glyco_hydro_5"/>
</dbReference>
<dbReference type="PANTHER" id="PTHR31297">
    <property type="entry name" value="GLUCAN ENDO-1,6-BETA-GLUCOSIDASE B"/>
    <property type="match status" value="1"/>
</dbReference>
<comment type="similarity">
    <text evidence="4">Belongs to the glycosyl hydrolase 5 (cellulase A) family.</text>
</comment>
<evidence type="ECO:0000313" key="6">
    <source>
        <dbReference type="EMBL" id="MEA5259657.1"/>
    </source>
</evidence>
<dbReference type="InterPro" id="IPR018087">
    <property type="entry name" value="Glyco_hydro_5_CS"/>
</dbReference>
<dbReference type="RefSeq" id="WP_323251472.1">
    <property type="nucleotide sequence ID" value="NZ_JAYFUL010000034.1"/>
</dbReference>
<evidence type="ECO:0000259" key="5">
    <source>
        <dbReference type="Pfam" id="PF00150"/>
    </source>
</evidence>
<accession>A0ABU5QRD3</accession>
<dbReference type="Proteomes" id="UP001304671">
    <property type="component" value="Unassembled WGS sequence"/>
</dbReference>
<dbReference type="InterPro" id="IPR050386">
    <property type="entry name" value="Glycosyl_hydrolase_5"/>
</dbReference>
<organism evidence="6 7">
    <name type="scientific">Arcicella aquatica</name>
    <dbReference type="NCBI Taxonomy" id="217141"/>
    <lineage>
        <taxon>Bacteria</taxon>
        <taxon>Pseudomonadati</taxon>
        <taxon>Bacteroidota</taxon>
        <taxon>Cytophagia</taxon>
        <taxon>Cytophagales</taxon>
        <taxon>Flectobacillaceae</taxon>
        <taxon>Arcicella</taxon>
    </lineage>
</organism>
<dbReference type="PANTHER" id="PTHR31297:SF17">
    <property type="entry name" value="ENDOGLUCANASE"/>
    <property type="match status" value="1"/>
</dbReference>
<keyword evidence="3 4" id="KW-0326">Glycosidase</keyword>
<dbReference type="Pfam" id="PF00150">
    <property type="entry name" value="Cellulase"/>
    <property type="match status" value="1"/>
</dbReference>
<keyword evidence="1" id="KW-0732">Signal</keyword>
<dbReference type="GO" id="GO:0016787">
    <property type="term" value="F:hydrolase activity"/>
    <property type="evidence" value="ECO:0007669"/>
    <property type="project" value="UniProtKB-KW"/>
</dbReference>
<sequence length="464" mass="52660">MKKNIVYFVLFSINLVLNNTLFSQTIASKRAATLGIGMNLSYLENYWVGTKANHYGDFLKMSEVMKRKSMIADIAKEGFKTIRMPVCFSAFASIQAPYQWDYPLGLTATDSLIKWCMNNGLKVIIDLHHPEYNGSIPEANTIDRKLFLWKSVAERYKNTDPEKVFFELQNEPHDITAEEWRAEANQLISAVRAIAPRHTLVVGFHDWNSREGLLKSEPFDDPNIIYTFHYYDPFIFTHQGATWTSPEVRDLRNIPFPSPTDNSTLVVPPSAKGTWVEYNVTHYSRYGTPEAIYNALAKAKDWSVQKNVPIFLGEFGSYSNFADADSRCRHANAVYDALTALDIPSAWWEWNGGFNMFQKGTTALSPCIKTDIGNYVLKTLGLSKTPELTDVDILSNARQDVFTIKSTGNTVYSAQLINLQGKSIAKKKLSKKKLTVNKQQSGTYILKFFDAKNRIIGYKKVEKP</sequence>
<keyword evidence="2 4" id="KW-0378">Hydrolase</keyword>
<keyword evidence="7" id="KW-1185">Reference proteome</keyword>
<dbReference type="PROSITE" id="PS00659">
    <property type="entry name" value="GLYCOSYL_HYDROL_F5"/>
    <property type="match status" value="1"/>
</dbReference>
<reference evidence="6 7" key="1">
    <citation type="submission" date="2023-12" db="EMBL/GenBank/DDBJ databases">
        <title>Novel species of the genus Arcicella isolated from rivers.</title>
        <authorList>
            <person name="Lu H."/>
        </authorList>
    </citation>
    <scope>NUCLEOTIDE SEQUENCE [LARGE SCALE GENOMIC DNA]</scope>
    <source>
        <strain evidence="6 7">LMG 21963</strain>
    </source>
</reference>
<dbReference type="InterPro" id="IPR017853">
    <property type="entry name" value="GH"/>
</dbReference>
<evidence type="ECO:0000313" key="7">
    <source>
        <dbReference type="Proteomes" id="UP001304671"/>
    </source>
</evidence>
<name>A0ABU5QRD3_9BACT</name>